<dbReference type="Pfam" id="PF21820">
    <property type="entry name" value="DUF6886"/>
    <property type="match status" value="1"/>
</dbReference>
<name>A0ABW3UU24_9BACL</name>
<accession>A0ABW3UU24</accession>
<keyword evidence="2" id="KW-1185">Reference proteome</keyword>
<dbReference type="Proteomes" id="UP001597180">
    <property type="component" value="Unassembled WGS sequence"/>
</dbReference>
<evidence type="ECO:0000313" key="2">
    <source>
        <dbReference type="Proteomes" id="UP001597180"/>
    </source>
</evidence>
<gene>
    <name evidence="1" type="ORF">ACFQ4B_27015</name>
</gene>
<dbReference type="InterPro" id="IPR049253">
    <property type="entry name" value="DUF6886"/>
</dbReference>
<organism evidence="1 2">
    <name type="scientific">Paenibacillus vulneris</name>
    <dbReference type="NCBI Taxonomy" id="1133364"/>
    <lineage>
        <taxon>Bacteria</taxon>
        <taxon>Bacillati</taxon>
        <taxon>Bacillota</taxon>
        <taxon>Bacilli</taxon>
        <taxon>Bacillales</taxon>
        <taxon>Paenibacillaceae</taxon>
        <taxon>Paenibacillus</taxon>
    </lineage>
</organism>
<sequence length="188" mass="22030">MLYHFSEEPDIRSFVPRTLEYRPEEPAQVWTIDGFHAAHYYFPRNCPRVCIWASAGTSDEDKHRFFGQTSVPRMMVIETDWLEAMRVTKLYRYSFHDRDFKLYDANAGYYTSLQEVTPVSVEPIGDLLTAIGKAGIELRITPSLIPLREAVLQSTVNFSMIRMKYAKGEKGEKHEAYINFRRNQQQRH</sequence>
<comment type="caution">
    <text evidence="1">The sequence shown here is derived from an EMBL/GenBank/DDBJ whole genome shotgun (WGS) entry which is preliminary data.</text>
</comment>
<proteinExistence type="predicted"/>
<protein>
    <submittedName>
        <fullName evidence="1">DUF6886 family protein</fullName>
    </submittedName>
</protein>
<dbReference type="EMBL" id="JBHTLU010000036">
    <property type="protein sequence ID" value="MFD1223779.1"/>
    <property type="molecule type" value="Genomic_DNA"/>
</dbReference>
<evidence type="ECO:0000313" key="1">
    <source>
        <dbReference type="EMBL" id="MFD1223779.1"/>
    </source>
</evidence>
<reference evidence="2" key="1">
    <citation type="journal article" date="2019" name="Int. J. Syst. Evol. Microbiol.">
        <title>The Global Catalogue of Microorganisms (GCM) 10K type strain sequencing project: providing services to taxonomists for standard genome sequencing and annotation.</title>
        <authorList>
            <consortium name="The Broad Institute Genomics Platform"/>
            <consortium name="The Broad Institute Genome Sequencing Center for Infectious Disease"/>
            <person name="Wu L."/>
            <person name="Ma J."/>
        </authorList>
    </citation>
    <scope>NUCLEOTIDE SEQUENCE [LARGE SCALE GENOMIC DNA]</scope>
    <source>
        <strain evidence="2">CCUG 53270</strain>
    </source>
</reference>
<dbReference type="RefSeq" id="WP_345587807.1">
    <property type="nucleotide sequence ID" value="NZ_BAABJG010000014.1"/>
</dbReference>